<feature type="region of interest" description="Disordered" evidence="6">
    <location>
        <begin position="157"/>
        <end position="177"/>
    </location>
</feature>
<dbReference type="PRINTS" id="PR00376">
    <property type="entry name" value="IL1BCENZYME"/>
</dbReference>
<dbReference type="InterPro" id="IPR001611">
    <property type="entry name" value="Leu-rich_rpt"/>
</dbReference>
<dbReference type="InterPro" id="IPR032675">
    <property type="entry name" value="LRR_dom_sf"/>
</dbReference>
<dbReference type="RefSeq" id="XP_006824540.1">
    <property type="nucleotide sequence ID" value="XM_006824477.1"/>
</dbReference>
<dbReference type="PANTHER" id="PTHR48169">
    <property type="entry name" value="DED DOMAIN-CONTAINING PROTEIN"/>
    <property type="match status" value="1"/>
</dbReference>
<evidence type="ECO:0000256" key="1">
    <source>
        <dbReference type="ARBA" id="ARBA00010134"/>
    </source>
</evidence>
<dbReference type="PANTHER" id="PTHR48169:SF7">
    <property type="entry name" value="CASPASE 10"/>
    <property type="match status" value="1"/>
</dbReference>
<dbReference type="SUPFAM" id="SSF52075">
    <property type="entry name" value="Outer arm dynein light chain 1"/>
    <property type="match status" value="1"/>
</dbReference>
<dbReference type="Pfam" id="PF00656">
    <property type="entry name" value="Peptidase_C14"/>
    <property type="match status" value="1"/>
</dbReference>
<dbReference type="InterPro" id="IPR001309">
    <property type="entry name" value="Pept_C14_p20"/>
</dbReference>
<comment type="similarity">
    <text evidence="1 5">Belongs to the peptidase C14A family.</text>
</comment>
<evidence type="ECO:0000256" key="2">
    <source>
        <dbReference type="ARBA" id="ARBA00022614"/>
    </source>
</evidence>
<dbReference type="PROSITE" id="PS50208">
    <property type="entry name" value="CASPASE_P20"/>
    <property type="match status" value="1"/>
</dbReference>
<dbReference type="Proteomes" id="UP000694865">
    <property type="component" value="Unplaced"/>
</dbReference>
<evidence type="ECO:0000259" key="8">
    <source>
        <dbReference type="PROSITE" id="PS50208"/>
    </source>
</evidence>
<keyword evidence="9" id="KW-1185">Reference proteome</keyword>
<proteinExistence type="inferred from homology"/>
<protein>
    <submittedName>
        <fullName evidence="10">Caspase-8-like</fullName>
    </submittedName>
</protein>
<sequence>MADEKVPKWDKDRSVYYGWNCELNRIPTSLYTKYKDVKELILDDNAITDLDDKIKGWTSLEKLWLNNNHLTTLPTSIGSLRELRELYISGNRLESLPDTLVNLRHLHTFHCDEIPDMIYKHVRIDNKRDEILSLWKGLFPGKTVEKETRPIMRVHARERRRTPKDEDKTPGTGYPTYQMVHSPKGQVIIINNHKFHDITQTRHGTEVDEEKLIDLFTSLNFDVRPYRDLTAHQMFATIRDVGAADHSKADCIIVCILTHGSRVGVHGVDDKHVNVDKLSGLLNGLACPSLIGKPKLFFIQACKGTDEMAASQEERDGPSLHDPISKPTEADFCLSYSTVPGYVSWRSTTEGSYYINILVKNILAYSDQEELLSILTNVNKEVGDKLGTQCTYLESTLSKKFYFNK</sequence>
<evidence type="ECO:0000256" key="6">
    <source>
        <dbReference type="SAM" id="MobiDB-lite"/>
    </source>
</evidence>
<evidence type="ECO:0000313" key="9">
    <source>
        <dbReference type="Proteomes" id="UP000694865"/>
    </source>
</evidence>
<dbReference type="InterPro" id="IPR003591">
    <property type="entry name" value="Leu-rich_rpt_typical-subtyp"/>
</dbReference>
<dbReference type="Gene3D" id="3.80.10.10">
    <property type="entry name" value="Ribonuclease Inhibitor"/>
    <property type="match status" value="1"/>
</dbReference>
<evidence type="ECO:0000256" key="4">
    <source>
        <dbReference type="ARBA" id="ARBA00022737"/>
    </source>
</evidence>
<reference evidence="10" key="1">
    <citation type="submission" date="2025-08" db="UniProtKB">
        <authorList>
            <consortium name="RefSeq"/>
        </authorList>
    </citation>
    <scope>IDENTIFICATION</scope>
    <source>
        <tissue evidence="10">Testes</tissue>
    </source>
</reference>
<dbReference type="Pfam" id="PF13855">
    <property type="entry name" value="LRR_8"/>
    <property type="match status" value="1"/>
</dbReference>
<dbReference type="InterPro" id="IPR029030">
    <property type="entry name" value="Caspase-like_dom_sf"/>
</dbReference>
<dbReference type="InterPro" id="IPR016129">
    <property type="entry name" value="Caspase_his_AS"/>
</dbReference>
<evidence type="ECO:0000313" key="10">
    <source>
        <dbReference type="RefSeq" id="XP_006824540.1"/>
    </source>
</evidence>
<dbReference type="PROSITE" id="PS01121">
    <property type="entry name" value="CASPASE_HIS"/>
    <property type="match status" value="1"/>
</dbReference>
<dbReference type="SMART" id="SM00115">
    <property type="entry name" value="CASc"/>
    <property type="match status" value="1"/>
</dbReference>
<dbReference type="InterPro" id="IPR015917">
    <property type="entry name" value="Pept_C14A"/>
</dbReference>
<name>A0ABM0MWZ9_SACKO</name>
<feature type="domain" description="Caspase family p10" evidence="7">
    <location>
        <begin position="327"/>
        <end position="405"/>
    </location>
</feature>
<dbReference type="InterPro" id="IPR011600">
    <property type="entry name" value="Pept_C14_caspase"/>
</dbReference>
<feature type="domain" description="Caspase family p20" evidence="8">
    <location>
        <begin position="183"/>
        <end position="306"/>
    </location>
</feature>
<dbReference type="PROSITE" id="PS50207">
    <property type="entry name" value="CASPASE_P10"/>
    <property type="match status" value="1"/>
</dbReference>
<keyword evidence="2" id="KW-0433">Leucine-rich repeat</keyword>
<evidence type="ECO:0000259" key="7">
    <source>
        <dbReference type="PROSITE" id="PS50207"/>
    </source>
</evidence>
<dbReference type="InterPro" id="IPR002138">
    <property type="entry name" value="Pept_C14_p10"/>
</dbReference>
<accession>A0ABM0MWZ9</accession>
<dbReference type="PROSITE" id="PS51450">
    <property type="entry name" value="LRR"/>
    <property type="match status" value="2"/>
</dbReference>
<dbReference type="SMART" id="SM00369">
    <property type="entry name" value="LRR_TYP"/>
    <property type="match status" value="2"/>
</dbReference>
<dbReference type="SMART" id="SM00364">
    <property type="entry name" value="LRR_BAC"/>
    <property type="match status" value="2"/>
</dbReference>
<organism evidence="9 10">
    <name type="scientific">Saccoglossus kowalevskii</name>
    <name type="common">Acorn worm</name>
    <dbReference type="NCBI Taxonomy" id="10224"/>
    <lineage>
        <taxon>Eukaryota</taxon>
        <taxon>Metazoa</taxon>
        <taxon>Hemichordata</taxon>
        <taxon>Enteropneusta</taxon>
        <taxon>Harrimaniidae</taxon>
        <taxon>Saccoglossus</taxon>
    </lineage>
</organism>
<dbReference type="SUPFAM" id="SSF52129">
    <property type="entry name" value="Caspase-like"/>
    <property type="match status" value="1"/>
</dbReference>
<gene>
    <name evidence="10" type="primary">LOC102806228</name>
</gene>
<dbReference type="CDD" id="cd00032">
    <property type="entry name" value="CASc"/>
    <property type="match status" value="1"/>
</dbReference>
<evidence type="ECO:0000256" key="5">
    <source>
        <dbReference type="RuleBase" id="RU003971"/>
    </source>
</evidence>
<keyword evidence="3" id="KW-0053">Apoptosis</keyword>
<keyword evidence="4" id="KW-0677">Repeat</keyword>
<evidence type="ECO:0000256" key="3">
    <source>
        <dbReference type="ARBA" id="ARBA00022703"/>
    </source>
</evidence>
<dbReference type="Gene3D" id="3.40.50.1460">
    <property type="match status" value="1"/>
</dbReference>
<dbReference type="GeneID" id="102806228"/>